<dbReference type="InterPro" id="IPR018053">
    <property type="entry name" value="Glyco_hydro_32_AS"/>
</dbReference>
<evidence type="ECO:0000259" key="8">
    <source>
        <dbReference type="Pfam" id="PF00251"/>
    </source>
</evidence>
<dbReference type="InterPro" id="IPR013189">
    <property type="entry name" value="Glyco_hydro_32_C"/>
</dbReference>
<dbReference type="InterPro" id="IPR023296">
    <property type="entry name" value="Glyco_hydro_beta-prop_sf"/>
</dbReference>
<evidence type="ECO:0000256" key="3">
    <source>
        <dbReference type="ARBA" id="ARBA00022801"/>
    </source>
</evidence>
<dbReference type="HOGENOM" id="CLU_001528_3_3_1"/>
<dbReference type="Gene3D" id="2.115.10.20">
    <property type="entry name" value="Glycosyl hydrolase domain, family 43"/>
    <property type="match status" value="1"/>
</dbReference>
<dbReference type="AlphaFoldDB" id="K0KM84"/>
<protein>
    <submittedName>
        <fullName evidence="10">Invertase</fullName>
        <ecNumber evidence="10">3.2.1.26</ecNumber>
    </submittedName>
</protein>
<dbReference type="GO" id="GO:0005576">
    <property type="term" value="C:extracellular region"/>
    <property type="evidence" value="ECO:0007669"/>
    <property type="project" value="UniProtKB-ARBA"/>
</dbReference>
<dbReference type="FunCoup" id="K0KM84">
    <property type="interactions" value="467"/>
</dbReference>
<dbReference type="Pfam" id="PF00251">
    <property type="entry name" value="Glyco_hydro_32N"/>
    <property type="match status" value="1"/>
</dbReference>
<dbReference type="eggNOG" id="KOG0228">
    <property type="taxonomic scope" value="Eukaryota"/>
</dbReference>
<proteinExistence type="inferred from homology"/>
<dbReference type="SMR" id="K0KM84"/>
<keyword evidence="2 7" id="KW-0732">Signal</keyword>
<evidence type="ECO:0000313" key="11">
    <source>
        <dbReference type="Proteomes" id="UP000009328"/>
    </source>
</evidence>
<feature type="chain" id="PRO_5003837752" evidence="7">
    <location>
        <begin position="23"/>
        <end position="555"/>
    </location>
</feature>
<evidence type="ECO:0000256" key="1">
    <source>
        <dbReference type="ARBA" id="ARBA00009902"/>
    </source>
</evidence>
<evidence type="ECO:0000259" key="9">
    <source>
        <dbReference type="Pfam" id="PF08244"/>
    </source>
</evidence>
<keyword evidence="3 6" id="KW-0378">Hydrolase</keyword>
<dbReference type="GO" id="GO:0005987">
    <property type="term" value="P:sucrose catabolic process"/>
    <property type="evidence" value="ECO:0007669"/>
    <property type="project" value="TreeGrafter"/>
</dbReference>
<organism evidence="10 11">
    <name type="scientific">Wickerhamomyces ciferrii (strain ATCC 14091 / BCRC 22168 / CBS 111 / JCM 3599 / NBRC 0793 / NRRL Y-1031 F-60-10)</name>
    <name type="common">Yeast</name>
    <name type="synonym">Pichia ciferrii</name>
    <dbReference type="NCBI Taxonomy" id="1206466"/>
    <lineage>
        <taxon>Eukaryota</taxon>
        <taxon>Fungi</taxon>
        <taxon>Dikarya</taxon>
        <taxon>Ascomycota</taxon>
        <taxon>Saccharomycotina</taxon>
        <taxon>Saccharomycetes</taxon>
        <taxon>Phaffomycetales</taxon>
        <taxon>Wickerhamomycetaceae</taxon>
        <taxon>Wickerhamomyces</taxon>
    </lineage>
</organism>
<evidence type="ECO:0000313" key="10">
    <source>
        <dbReference type="EMBL" id="CCH43297.1"/>
    </source>
</evidence>
<evidence type="ECO:0000256" key="5">
    <source>
        <dbReference type="ARBA" id="ARBA00023295"/>
    </source>
</evidence>
<dbReference type="Pfam" id="PF08244">
    <property type="entry name" value="Glyco_hydro_32C"/>
    <property type="match status" value="1"/>
</dbReference>
<evidence type="ECO:0000256" key="7">
    <source>
        <dbReference type="SAM" id="SignalP"/>
    </source>
</evidence>
<feature type="signal peptide" evidence="7">
    <location>
        <begin position="1"/>
        <end position="22"/>
    </location>
</feature>
<keyword evidence="4" id="KW-0325">Glycoprotein</keyword>
<dbReference type="SUPFAM" id="SSF49899">
    <property type="entry name" value="Concanavalin A-like lectins/glucanases"/>
    <property type="match status" value="1"/>
</dbReference>
<accession>K0KM84</accession>
<dbReference type="SMART" id="SM00640">
    <property type="entry name" value="Glyco_32"/>
    <property type="match status" value="1"/>
</dbReference>
<feature type="domain" description="Glycosyl hydrolase family 32 N-terminal" evidence="8">
    <location>
        <begin position="35"/>
        <end position="355"/>
    </location>
</feature>
<comment type="caution">
    <text evidence="10">The sequence shown here is derived from an EMBL/GenBank/DDBJ whole genome shotgun (WGS) entry which is preliminary data.</text>
</comment>
<evidence type="ECO:0000256" key="4">
    <source>
        <dbReference type="ARBA" id="ARBA00023180"/>
    </source>
</evidence>
<dbReference type="SUPFAM" id="SSF75005">
    <property type="entry name" value="Arabinanase/levansucrase/invertase"/>
    <property type="match status" value="1"/>
</dbReference>
<dbReference type="PROSITE" id="PS00609">
    <property type="entry name" value="GLYCOSYL_HYDROL_F32"/>
    <property type="match status" value="1"/>
</dbReference>
<dbReference type="Proteomes" id="UP000009328">
    <property type="component" value="Unassembled WGS sequence"/>
</dbReference>
<dbReference type="EC" id="3.2.1.26" evidence="10"/>
<dbReference type="GO" id="GO:0004575">
    <property type="term" value="F:sucrose alpha-glucosidase activity"/>
    <property type="evidence" value="ECO:0007669"/>
    <property type="project" value="TreeGrafter"/>
</dbReference>
<keyword evidence="11" id="KW-1185">Reference proteome</keyword>
<dbReference type="InterPro" id="IPR013320">
    <property type="entry name" value="ConA-like_dom_sf"/>
</dbReference>
<dbReference type="STRING" id="1206466.K0KM84"/>
<dbReference type="InterPro" id="IPR013148">
    <property type="entry name" value="Glyco_hydro_32_N"/>
</dbReference>
<dbReference type="InParanoid" id="K0KM84"/>
<keyword evidence="5 6" id="KW-0326">Glycosidase</keyword>
<comment type="similarity">
    <text evidence="1 6">Belongs to the glycosyl hydrolase 32 family.</text>
</comment>
<reference evidence="10 11" key="1">
    <citation type="journal article" date="2012" name="Eukaryot. Cell">
        <title>Draft genome sequence of Wickerhamomyces ciferrii NRRL Y-1031 F-60-10.</title>
        <authorList>
            <person name="Schneider J."/>
            <person name="Andrea H."/>
            <person name="Blom J."/>
            <person name="Jaenicke S."/>
            <person name="Ruckert C."/>
            <person name="Schorsch C."/>
            <person name="Szczepanowski R."/>
            <person name="Farwick M."/>
            <person name="Goesmann A."/>
            <person name="Puhler A."/>
            <person name="Schaffer S."/>
            <person name="Tauch A."/>
            <person name="Kohler T."/>
            <person name="Brinkrolf K."/>
        </authorList>
    </citation>
    <scope>NUCLEOTIDE SEQUENCE [LARGE SCALE GENOMIC DNA]</scope>
    <source>
        <strain evidence="11">ATCC 14091 / BCRC 22168 / CBS 111 / JCM 3599 / NBRC 0793 / NRRL Y-1031 F-60-10</strain>
    </source>
</reference>
<dbReference type="Gene3D" id="2.60.120.560">
    <property type="entry name" value="Exo-inulinase, domain 1"/>
    <property type="match status" value="1"/>
</dbReference>
<dbReference type="PANTHER" id="PTHR42800">
    <property type="entry name" value="EXOINULINASE INUD (AFU_ORTHOLOGUE AFUA_5G00480)"/>
    <property type="match status" value="1"/>
</dbReference>
<gene>
    <name evidence="10" type="primary">INV4</name>
    <name evidence="10" type="ORF">BN7_2845</name>
</gene>
<dbReference type="InterPro" id="IPR001362">
    <property type="entry name" value="Glyco_hydro_32"/>
</dbReference>
<dbReference type="EMBL" id="CAIF01000075">
    <property type="protein sequence ID" value="CCH43297.1"/>
    <property type="molecule type" value="Genomic_DNA"/>
</dbReference>
<name>K0KM84_WICCF</name>
<evidence type="ECO:0000256" key="6">
    <source>
        <dbReference type="RuleBase" id="RU362110"/>
    </source>
</evidence>
<evidence type="ECO:0000256" key="2">
    <source>
        <dbReference type="ARBA" id="ARBA00022729"/>
    </source>
</evidence>
<dbReference type="GO" id="GO:0000324">
    <property type="term" value="C:fungal-type vacuole"/>
    <property type="evidence" value="ECO:0007669"/>
    <property type="project" value="TreeGrafter"/>
</dbReference>
<sequence>MIQPSSLLLIPLIAFFLQSVNALKVNKEYNRPQFHLTPEKGWMNDPNGLWYDRKDKLWHAYYQHNPNSTVFESPISWGHSTSKDLIKWEYKGVAIEAEEEYKDNQGIYSGSVVIDRHNTSGFFNKSQDPEQRVVALYTLNTPTAQTQELAYSVDGGFSFIKYEKNPIIDVHTTQQRDPKVFWHEGTEKWIMVLAKAQEYKVEIWSSPNLKDWEFESFFTSGISGYQYECAGIFELPIENPKSDDPDTKWVLVLAVNPGAPMGGSVNQYFIGDFDGKAFYANDHVTRIQDYGKDYYAFQSFENTDSEDGAIGLAWASNWQYAIVVPATNHRHSQSLARKHTLKYVNVNPENNQLVLVQTPVLETKETKKNSSLKSWEVINQYDLEDTNLTSETFVATDFNSERNSSGVLDFNLTFTVAPESADYFVININSQIVQGTQETIQATFDPQQTTWFIDRSTQNDFQRKTPYYQERSSVYHQYASKDDDDIKTYHVYGIVDRNILELYFNNGEMTATNTFFFSQNKIPSSISIATDTEEEVFTIESLTIRELGFKCGCEK</sequence>
<feature type="domain" description="Glycosyl hydrolase family 32 C-terminal" evidence="9">
    <location>
        <begin position="398"/>
        <end position="544"/>
    </location>
</feature>
<dbReference type="CDD" id="cd18622">
    <property type="entry name" value="GH32_Inu-like"/>
    <property type="match status" value="1"/>
</dbReference>
<dbReference type="PANTHER" id="PTHR42800:SF4">
    <property type="entry name" value="INVERTASE 2"/>
    <property type="match status" value="1"/>
</dbReference>